<comment type="caution">
    <text evidence="2">The sequence shown here is derived from an EMBL/GenBank/DDBJ whole genome shotgun (WGS) entry which is preliminary data.</text>
</comment>
<sequence length="658" mass="77337">MYKSCQLVFLFLFLLSVTVINAQDKVEFSVLSESESTFTSYEKDSAATAVYLYEYGNNYFEIRDNYIWLITKYHAKIKILEKEGFDYSNIEIPLYRSKDRKEKIVKIKGLTHNGEVKTYVKKPEFFEEEVSEKWSQIKFTFPNIKEGSIIEYEYEMQSPFYFTFTGWSFQEEIPKLYSEFNAKIPGNWLYNRSLKGELDLAVNEAEIVKGCFKFPGTKDDSDCEALKYVMKDIPAFEDSEEYMLSSNNYRSKLEFELSEYKSFYGGTEKYTKSWEDVDKEFKTDKDIGSQLRKKNFFEKNVDKKLLTEGDELTRAKNIFEFVKDHFTWNEKYSIWQDNKVKTAFDEKRGNVAEINIALINLLNAADIEANMMVLATRNRGLPKKTHPVMNDFNYLVAKVDIGGESYLLDATNKYMPFGMLPFRCLNYYGRVMDFDNESYWYDIVPEKSNSQMIRAQMTIDPIEKKLSGIFDYITMGYKKVSQEEILETTKEEDYLEKLEEEISDDFHIVSHEKKLEYSDEKKITERFNFEIENVFQGDNIYLNPFAIKFFEKNPFTSSERNYPVDFGYTTKYQYILNMKVPDGYKLKSIPENKNFTLPNNGGILKLNVSKNEIGSLNLFFTFELNSAHYTNGYYSGIKQLFNEAVKSQNQSLIVLEKI</sequence>
<gene>
    <name evidence="2" type="ORF">LCGC14_0166540</name>
</gene>
<evidence type="ECO:0000259" key="1">
    <source>
        <dbReference type="Pfam" id="PF01841"/>
    </source>
</evidence>
<organism evidence="2">
    <name type="scientific">marine sediment metagenome</name>
    <dbReference type="NCBI Taxonomy" id="412755"/>
    <lineage>
        <taxon>unclassified sequences</taxon>
        <taxon>metagenomes</taxon>
        <taxon>ecological metagenomes</taxon>
    </lineage>
</organism>
<protein>
    <recommendedName>
        <fullName evidence="1">Transglutaminase-like domain-containing protein</fullName>
    </recommendedName>
</protein>
<feature type="domain" description="Transglutaminase-like" evidence="1">
    <location>
        <begin position="307"/>
        <end position="378"/>
    </location>
</feature>
<name>A0A0F9XW87_9ZZZZ</name>
<dbReference type="Gene3D" id="2.60.40.3140">
    <property type="match status" value="1"/>
</dbReference>
<dbReference type="AlphaFoldDB" id="A0A0F9XW87"/>
<dbReference type="Pfam" id="PF01841">
    <property type="entry name" value="Transglut_core"/>
    <property type="match status" value="1"/>
</dbReference>
<dbReference type="InterPro" id="IPR002931">
    <property type="entry name" value="Transglutaminase-like"/>
</dbReference>
<dbReference type="EMBL" id="LAZR01000063">
    <property type="protein sequence ID" value="KKN96608.1"/>
    <property type="molecule type" value="Genomic_DNA"/>
</dbReference>
<dbReference type="Gene3D" id="3.10.620.30">
    <property type="match status" value="1"/>
</dbReference>
<reference evidence="2" key="1">
    <citation type="journal article" date="2015" name="Nature">
        <title>Complex archaea that bridge the gap between prokaryotes and eukaryotes.</title>
        <authorList>
            <person name="Spang A."/>
            <person name="Saw J.H."/>
            <person name="Jorgensen S.L."/>
            <person name="Zaremba-Niedzwiedzka K."/>
            <person name="Martijn J."/>
            <person name="Lind A.E."/>
            <person name="van Eijk R."/>
            <person name="Schleper C."/>
            <person name="Guy L."/>
            <person name="Ettema T.J."/>
        </authorList>
    </citation>
    <scope>NUCLEOTIDE SEQUENCE</scope>
</reference>
<accession>A0A0F9XW87</accession>
<proteinExistence type="predicted"/>
<evidence type="ECO:0000313" key="2">
    <source>
        <dbReference type="EMBL" id="KKN96608.1"/>
    </source>
</evidence>
<dbReference type="Gene3D" id="2.60.120.1130">
    <property type="match status" value="1"/>
</dbReference>